<sequence length="442" mass="50075">MENVVDSGDHRGSNKVLVMSSDKKKEEKELLKGYIDEMIQKALPSNYNFEVEKCINKIKSIHAKKVAMQMPEGLLTWACEISDILKFACPFLDEVIIMADVTYGACCIDDLTAKCLDCDLIIHYGHSCLIPITTTTVECLYVFVEITFSAQHLANIIEKNFDFEDAMVLMGTIQYSNVLREVANILDNRKCFKYRIIIPQCTPLLPGEVLGCTSPIIKDDYILNCQNDSFPSDGCSNQTTPPRKIVFIADGRFHLESTLIQNPGILLYRFDPFMKTLTHELYDIDTLHSNRSIAIHEAKKADSVCLVLSTLGRQGNVNILKNINDALTSKHIRHYTLLLSEITPQKLDNLTAGAFIQIGCPRLSIDWGIVFKRPLLNPYEAHVAFMDHAYKKVYPMDYYSNSGGDWTNHSANCKNGCNLDPKDIIRKRLLERSKAKRIQYSN</sequence>
<dbReference type="GO" id="GO:0046872">
    <property type="term" value="F:metal ion binding"/>
    <property type="evidence" value="ECO:0007669"/>
    <property type="project" value="UniProtKB-KW"/>
</dbReference>
<evidence type="ECO:0000256" key="3">
    <source>
        <dbReference type="ARBA" id="ARBA00010173"/>
    </source>
</evidence>
<dbReference type="Gene3D" id="3.40.50.11860">
    <property type="entry name" value="Diphthamide synthesis DPH1/DPH2 domain 3"/>
    <property type="match status" value="1"/>
</dbReference>
<dbReference type="InterPro" id="IPR016435">
    <property type="entry name" value="DPH1/DPH2"/>
</dbReference>
<dbReference type="GO" id="GO:0051539">
    <property type="term" value="F:4 iron, 4 sulfur cluster binding"/>
    <property type="evidence" value="ECO:0007669"/>
    <property type="project" value="UniProtKB-UniRule"/>
</dbReference>
<evidence type="ECO:0000256" key="12">
    <source>
        <dbReference type="PIRNR" id="PIRNR004967"/>
    </source>
</evidence>
<accession>A0AAD9PKS1</accession>
<dbReference type="Gene3D" id="3.40.50.11840">
    <property type="entry name" value="Diphthamide synthesis DPH1/DPH2 domain 1"/>
    <property type="match status" value="1"/>
</dbReference>
<comment type="similarity">
    <text evidence="3 12">Belongs to the DPH1/DPH2 family. DPH1 subfamily.</text>
</comment>
<evidence type="ECO:0000256" key="2">
    <source>
        <dbReference type="ARBA" id="ARBA00006179"/>
    </source>
</evidence>
<dbReference type="InterPro" id="IPR042264">
    <property type="entry name" value="DPH1/DPH2_2"/>
</dbReference>
<dbReference type="EMBL" id="JALLKP010000002">
    <property type="protein sequence ID" value="KAK2196623.1"/>
    <property type="molecule type" value="Genomic_DNA"/>
</dbReference>
<dbReference type="PIRSF" id="PIRSF004967">
    <property type="entry name" value="DPH1"/>
    <property type="match status" value="1"/>
</dbReference>
<organism evidence="13 14">
    <name type="scientific">Babesia duncani</name>
    <dbReference type="NCBI Taxonomy" id="323732"/>
    <lineage>
        <taxon>Eukaryota</taxon>
        <taxon>Sar</taxon>
        <taxon>Alveolata</taxon>
        <taxon>Apicomplexa</taxon>
        <taxon>Aconoidasida</taxon>
        <taxon>Piroplasmida</taxon>
        <taxon>Babesiidae</taxon>
        <taxon>Babesia</taxon>
    </lineage>
</organism>
<comment type="similarity">
    <text evidence="2">Belongs to the DPH1/DPH2 family. DPH2 subfamily.</text>
</comment>
<keyword evidence="10" id="KW-0411">Iron-sulfur</keyword>
<evidence type="ECO:0000256" key="9">
    <source>
        <dbReference type="ARBA" id="ARBA00023004"/>
    </source>
</evidence>
<dbReference type="EC" id="2.5.1.108" evidence="4 12"/>
<evidence type="ECO:0000313" key="14">
    <source>
        <dbReference type="Proteomes" id="UP001214638"/>
    </source>
</evidence>
<dbReference type="PANTHER" id="PTHR10762:SF1">
    <property type="entry name" value="2-(3-AMINO-3-CARBOXYPROPYL)HISTIDINE SYNTHASE SUBUNIT 1"/>
    <property type="match status" value="1"/>
</dbReference>
<reference evidence="13" key="1">
    <citation type="journal article" date="2023" name="Nat. Microbiol.">
        <title>Babesia duncani multi-omics identifies virulence factors and drug targets.</title>
        <authorList>
            <person name="Singh P."/>
            <person name="Lonardi S."/>
            <person name="Liang Q."/>
            <person name="Vydyam P."/>
            <person name="Khabirova E."/>
            <person name="Fang T."/>
            <person name="Gihaz S."/>
            <person name="Thekkiniath J."/>
            <person name="Munshi M."/>
            <person name="Abel S."/>
            <person name="Ciampossin L."/>
            <person name="Batugedara G."/>
            <person name="Gupta M."/>
            <person name="Lu X.M."/>
            <person name="Lenz T."/>
            <person name="Chakravarty S."/>
            <person name="Cornillot E."/>
            <person name="Hu Y."/>
            <person name="Ma W."/>
            <person name="Gonzalez L.M."/>
            <person name="Sanchez S."/>
            <person name="Estrada K."/>
            <person name="Sanchez-Flores A."/>
            <person name="Montero E."/>
            <person name="Harb O.S."/>
            <person name="Le Roch K.G."/>
            <person name="Mamoun C.B."/>
        </authorList>
    </citation>
    <scope>NUCLEOTIDE SEQUENCE</scope>
    <source>
        <strain evidence="13">WA1</strain>
    </source>
</reference>
<dbReference type="Proteomes" id="UP001214638">
    <property type="component" value="Unassembled WGS sequence"/>
</dbReference>
<comment type="cofactor">
    <cofactor evidence="12">
        <name>[4Fe-4S] cluster</name>
        <dbReference type="ChEBI" id="CHEBI:49883"/>
    </cofactor>
    <text evidence="12">Binds 1 [4Fe-4S] cluster per subunit. The cluster is coordinated with 3 cysteines and an exchangeable S-adenosyl-L-methionine.</text>
</comment>
<evidence type="ECO:0000256" key="6">
    <source>
        <dbReference type="ARBA" id="ARBA00022679"/>
    </source>
</evidence>
<keyword evidence="7 12" id="KW-0949">S-adenosyl-L-methionine</keyword>
<keyword evidence="12" id="KW-0004">4Fe-4S</keyword>
<gene>
    <name evidence="13" type="ORF">BdWA1_001871</name>
</gene>
<dbReference type="Gene3D" id="3.40.50.11850">
    <property type="entry name" value="Diphthamide synthesis DPH1/DPH2 domain 2"/>
    <property type="match status" value="1"/>
</dbReference>
<evidence type="ECO:0000256" key="5">
    <source>
        <dbReference type="ARBA" id="ARBA00021915"/>
    </source>
</evidence>
<evidence type="ECO:0000256" key="1">
    <source>
        <dbReference type="ARBA" id="ARBA00005156"/>
    </source>
</evidence>
<dbReference type="FunFam" id="3.40.50.11860:FF:000001">
    <property type="entry name" value="2-(3-amino-3-carboxypropyl)histidine synthase subunit 2"/>
    <property type="match status" value="1"/>
</dbReference>
<dbReference type="SFLD" id="SFLDS00032">
    <property type="entry name" value="Radical_SAM_3-amino-3-carboxyp"/>
    <property type="match status" value="1"/>
</dbReference>
<keyword evidence="14" id="KW-1185">Reference proteome</keyword>
<comment type="catalytic activity">
    <reaction evidence="11 12">
        <text>L-histidyl-[translation elongation factor 2] + S-adenosyl-L-methionine = 2-[(3S)-amino-3-carboxypropyl]-L-histidyl-[translation elongation factor 2] + S-methyl-5'-thioadenosine + H(+)</text>
        <dbReference type="Rhea" id="RHEA:36783"/>
        <dbReference type="Rhea" id="RHEA-COMP:9748"/>
        <dbReference type="Rhea" id="RHEA-COMP:9749"/>
        <dbReference type="ChEBI" id="CHEBI:15378"/>
        <dbReference type="ChEBI" id="CHEBI:17509"/>
        <dbReference type="ChEBI" id="CHEBI:29979"/>
        <dbReference type="ChEBI" id="CHEBI:59789"/>
        <dbReference type="ChEBI" id="CHEBI:73995"/>
        <dbReference type="EC" id="2.5.1.108"/>
    </reaction>
</comment>
<dbReference type="KEGG" id="bdw:94336169"/>
<dbReference type="InterPro" id="IPR042265">
    <property type="entry name" value="DPH1/DPH2_3"/>
</dbReference>
<dbReference type="AlphaFoldDB" id="A0AAD9PKS1"/>
<comment type="pathway">
    <text evidence="1 12">Protein modification; peptidyl-diphthamide biosynthesis.</text>
</comment>
<dbReference type="GeneID" id="94336169"/>
<evidence type="ECO:0000256" key="4">
    <source>
        <dbReference type="ARBA" id="ARBA00012221"/>
    </source>
</evidence>
<dbReference type="Pfam" id="PF01866">
    <property type="entry name" value="Diphthamide_syn"/>
    <property type="match status" value="1"/>
</dbReference>
<dbReference type="InterPro" id="IPR042263">
    <property type="entry name" value="DPH1/DPH2_1"/>
</dbReference>
<keyword evidence="6 12" id="KW-0808">Transferase</keyword>
<name>A0AAD9PKS1_9APIC</name>
<dbReference type="RefSeq" id="XP_067803465.1">
    <property type="nucleotide sequence ID" value="XM_067946901.1"/>
</dbReference>
<keyword evidence="9" id="KW-0408">Iron</keyword>
<proteinExistence type="inferred from homology"/>
<evidence type="ECO:0000313" key="13">
    <source>
        <dbReference type="EMBL" id="KAK2196623.1"/>
    </source>
</evidence>
<dbReference type="GO" id="GO:0017183">
    <property type="term" value="P:protein histidyl modification to diphthamide"/>
    <property type="evidence" value="ECO:0007669"/>
    <property type="project" value="UniProtKB-UniRule"/>
</dbReference>
<evidence type="ECO:0000256" key="11">
    <source>
        <dbReference type="ARBA" id="ARBA00048403"/>
    </source>
</evidence>
<dbReference type="NCBIfam" id="TIGR00322">
    <property type="entry name" value="diphth2_R"/>
    <property type="match status" value="1"/>
</dbReference>
<comment type="function">
    <text evidence="12">Catalyzes the first step of diphthamide biosynthesis, a post-translational modification of histidine which occurs in elongation factor 2.</text>
</comment>
<evidence type="ECO:0000256" key="10">
    <source>
        <dbReference type="ARBA" id="ARBA00023014"/>
    </source>
</evidence>
<keyword evidence="8" id="KW-0479">Metal-binding</keyword>
<comment type="caution">
    <text evidence="13">The sequence shown here is derived from an EMBL/GenBank/DDBJ whole genome shotgun (WGS) entry which is preliminary data.</text>
</comment>
<dbReference type="PANTHER" id="PTHR10762">
    <property type="entry name" value="DIPHTHAMIDE BIOSYNTHESIS PROTEIN"/>
    <property type="match status" value="1"/>
</dbReference>
<evidence type="ECO:0000256" key="8">
    <source>
        <dbReference type="ARBA" id="ARBA00022723"/>
    </source>
</evidence>
<dbReference type="FunFam" id="3.40.50.11840:FF:000001">
    <property type="entry name" value="2-(3-amino-3-carboxypropyl)histidine synthase subunit 1"/>
    <property type="match status" value="1"/>
</dbReference>
<dbReference type="GO" id="GO:0090560">
    <property type="term" value="F:2-(3-amino-3-carboxypropyl)histidine synthase activity"/>
    <property type="evidence" value="ECO:0007669"/>
    <property type="project" value="UniProtKB-UniRule"/>
</dbReference>
<evidence type="ECO:0000256" key="7">
    <source>
        <dbReference type="ARBA" id="ARBA00022691"/>
    </source>
</evidence>
<dbReference type="InterPro" id="IPR035435">
    <property type="entry name" value="DPH1/DPH2_euk_archaea"/>
</dbReference>
<protein>
    <recommendedName>
        <fullName evidence="5 12">2-(3-amino-3-carboxypropyl)histidine synthase subunit 1</fullName>
        <ecNumber evidence="4 12">2.5.1.108</ecNumber>
    </recommendedName>
</protein>